<evidence type="ECO:0000313" key="2">
    <source>
        <dbReference type="EMBL" id="OQD82588.1"/>
    </source>
</evidence>
<dbReference type="AlphaFoldDB" id="A0A1V6PZZ0"/>
<dbReference type="EMBL" id="MDYO01000177">
    <property type="protein sequence ID" value="OQD82588.1"/>
    <property type="molecule type" value="Genomic_DNA"/>
</dbReference>
<organism evidence="2 3">
    <name type="scientific">Penicillium solitum</name>
    <dbReference type="NCBI Taxonomy" id="60172"/>
    <lineage>
        <taxon>Eukaryota</taxon>
        <taxon>Fungi</taxon>
        <taxon>Dikarya</taxon>
        <taxon>Ascomycota</taxon>
        <taxon>Pezizomycotina</taxon>
        <taxon>Eurotiomycetes</taxon>
        <taxon>Eurotiomycetidae</taxon>
        <taxon>Eurotiales</taxon>
        <taxon>Aspergillaceae</taxon>
        <taxon>Penicillium</taxon>
    </lineage>
</organism>
<accession>A0A1V6PZZ0</accession>
<protein>
    <submittedName>
        <fullName evidence="2">Uncharacterized protein</fullName>
    </submittedName>
</protein>
<keyword evidence="3" id="KW-1185">Reference proteome</keyword>
<feature type="non-terminal residue" evidence="2">
    <location>
        <position position="80"/>
    </location>
</feature>
<feature type="non-terminal residue" evidence="2">
    <location>
        <position position="1"/>
    </location>
</feature>
<gene>
    <name evidence="2" type="ORF">PENSOL_c178G00515</name>
</gene>
<evidence type="ECO:0000256" key="1">
    <source>
        <dbReference type="SAM" id="MobiDB-lite"/>
    </source>
</evidence>
<feature type="compositionally biased region" description="Pro residues" evidence="1">
    <location>
        <begin position="1"/>
        <end position="10"/>
    </location>
</feature>
<dbReference type="Proteomes" id="UP000191612">
    <property type="component" value="Unassembled WGS sequence"/>
</dbReference>
<sequence length="80" mass="8370">PTPHRQPPPSRPREGVPHPFEPPSWPTSSPTAKPASQLASTLNPPKCPLTPRAKIPGATTPKVPSASPLAPMVSEPTGQQ</sequence>
<reference evidence="3" key="1">
    <citation type="journal article" date="2017" name="Nat. Microbiol.">
        <title>Global analysis of biosynthetic gene clusters reveals vast potential of secondary metabolite production in Penicillium species.</title>
        <authorList>
            <person name="Nielsen J.C."/>
            <person name="Grijseels S."/>
            <person name="Prigent S."/>
            <person name="Ji B."/>
            <person name="Dainat J."/>
            <person name="Nielsen K.F."/>
            <person name="Frisvad J.C."/>
            <person name="Workman M."/>
            <person name="Nielsen J."/>
        </authorList>
    </citation>
    <scope>NUCLEOTIDE SEQUENCE [LARGE SCALE GENOMIC DNA]</scope>
    <source>
        <strain evidence="3">IBT 29525</strain>
    </source>
</reference>
<comment type="caution">
    <text evidence="2">The sequence shown here is derived from an EMBL/GenBank/DDBJ whole genome shotgun (WGS) entry which is preliminary data.</text>
</comment>
<feature type="region of interest" description="Disordered" evidence="1">
    <location>
        <begin position="1"/>
        <end position="80"/>
    </location>
</feature>
<evidence type="ECO:0000313" key="3">
    <source>
        <dbReference type="Proteomes" id="UP000191612"/>
    </source>
</evidence>
<proteinExistence type="predicted"/>
<name>A0A1V6PZZ0_9EURO</name>